<organism evidence="1 2">
    <name type="scientific">Pseudolactococcus paracarnosus</name>
    <dbReference type="NCBI Taxonomy" id="2749962"/>
    <lineage>
        <taxon>Bacteria</taxon>
        <taxon>Bacillati</taxon>
        <taxon>Bacillota</taxon>
        <taxon>Bacilli</taxon>
        <taxon>Lactobacillales</taxon>
        <taxon>Streptococcaceae</taxon>
        <taxon>Pseudolactococcus</taxon>
    </lineage>
</organism>
<proteinExistence type="predicted"/>
<evidence type="ECO:0000313" key="1">
    <source>
        <dbReference type="EMBL" id="MCJ1976689.1"/>
    </source>
</evidence>
<dbReference type="EMBL" id="JAAEDA010000001">
    <property type="protein sequence ID" value="MCJ1976689.1"/>
    <property type="molecule type" value="Genomic_DNA"/>
</dbReference>
<accession>A0ABT0AJJ5</accession>
<reference evidence="1 2" key="1">
    <citation type="journal article" date="2022" name="Microbiol. Res.">
        <title>Comparative genome analysis, predicted lifestyle and antimicrobial strategies of Lactococcus carnosus and Lactococcus paracarnosus isolated from meat.</title>
        <authorList>
            <person name="Werum V."/>
            <person name="Ehrmann M."/>
            <person name="Vogel R."/>
            <person name="Hilgarth M."/>
        </authorList>
    </citation>
    <scope>NUCLEOTIDE SEQUENCE [LARGE SCALE GENOMIC DNA]</scope>
    <source>
        <strain evidence="1 2">TMW21897</strain>
    </source>
</reference>
<gene>
    <name evidence="1" type="ORF">GYN19_01775</name>
</gene>
<keyword evidence="2" id="KW-1185">Reference proteome</keyword>
<protein>
    <submittedName>
        <fullName evidence="1">Uncharacterized protein</fullName>
    </submittedName>
</protein>
<sequence>IRANMMSAIPTKLVLYLNDAGEVTTIMGHASVQQEAKAGRGQVMLDVPRAIQFYLPVLPASCR</sequence>
<comment type="caution">
    <text evidence="1">The sequence shown here is derived from an EMBL/GenBank/DDBJ whole genome shotgun (WGS) entry which is preliminary data.</text>
</comment>
<name>A0ABT0AJJ5_9LACT</name>
<feature type="non-terminal residue" evidence="1">
    <location>
        <position position="1"/>
    </location>
</feature>
<dbReference type="Proteomes" id="UP001522462">
    <property type="component" value="Unassembled WGS sequence"/>
</dbReference>
<dbReference type="RefSeq" id="WP_243913581.1">
    <property type="nucleotide sequence ID" value="NZ_JAAECY010000026.1"/>
</dbReference>
<evidence type="ECO:0000313" key="2">
    <source>
        <dbReference type="Proteomes" id="UP001522462"/>
    </source>
</evidence>